<comment type="caution">
    <text evidence="1">The sequence shown here is derived from an EMBL/GenBank/DDBJ whole genome shotgun (WGS) entry which is preliminary data.</text>
</comment>
<evidence type="ECO:0000313" key="1">
    <source>
        <dbReference type="EMBL" id="MBB1069110.1"/>
    </source>
</evidence>
<organism evidence="1 3">
    <name type="scientific">Limosilactobacillus albertensis</name>
    <dbReference type="NCBI Taxonomy" id="2759752"/>
    <lineage>
        <taxon>Bacteria</taxon>
        <taxon>Bacillati</taxon>
        <taxon>Bacillota</taxon>
        <taxon>Bacilli</taxon>
        <taxon>Lactobacillales</taxon>
        <taxon>Lactobacillaceae</taxon>
        <taxon>Limosilactobacillus</taxon>
    </lineage>
</organism>
<dbReference type="RefSeq" id="WP_182597783.1">
    <property type="nucleotide sequence ID" value="NZ_JACIVC010000044.1"/>
</dbReference>
<dbReference type="AlphaFoldDB" id="A0A7W3TQM9"/>
<evidence type="ECO:0000313" key="3">
    <source>
        <dbReference type="Proteomes" id="UP000518316"/>
    </source>
</evidence>
<dbReference type="Proteomes" id="UP000518316">
    <property type="component" value="Unassembled WGS sequence"/>
</dbReference>
<gene>
    <name evidence="1" type="ORF">H5S40_02870</name>
    <name evidence="2" type="ORF">H5S41_01295</name>
</gene>
<dbReference type="Proteomes" id="UP000547628">
    <property type="component" value="Unassembled WGS sequence"/>
</dbReference>
<dbReference type="EMBL" id="JACIVD010000044">
    <property type="protein sequence ID" value="MBB1122603.1"/>
    <property type="molecule type" value="Genomic_DNA"/>
</dbReference>
<evidence type="ECO:0000313" key="2">
    <source>
        <dbReference type="EMBL" id="MBB1122603.1"/>
    </source>
</evidence>
<evidence type="ECO:0000313" key="4">
    <source>
        <dbReference type="Proteomes" id="UP000547628"/>
    </source>
</evidence>
<proteinExistence type="predicted"/>
<name>A0A7W3TQM9_9LACO</name>
<protein>
    <submittedName>
        <fullName evidence="1">Uncharacterized protein</fullName>
    </submittedName>
</protein>
<accession>A0A7W3TQM9</accession>
<keyword evidence="3" id="KW-1185">Reference proteome</keyword>
<dbReference type="EMBL" id="JACIVC010000044">
    <property type="protein sequence ID" value="MBB1069110.1"/>
    <property type="molecule type" value="Genomic_DNA"/>
</dbReference>
<reference evidence="3 4" key="1">
    <citation type="submission" date="2020-07" db="EMBL/GenBank/DDBJ databases">
        <title>Description of Limosilactobacillus balticus sp. nov., Limosilactobacillus agrestis sp. nov., Limosilactobacillus albertensis sp. nov., Limosilactobacillus rudii sp. nov., Limosilactobacillus fastidiosus sp. nov., five novel Limosilactobacillus species isolated from the vertebrate gastrointestinal tract, and proposal of 6 subspecies of Limosilactobacillus reuteri adapted to the gastrointestinal tract of specific vertebrate hosts.</title>
        <authorList>
            <person name="Li F."/>
            <person name="Cheng C."/>
            <person name="Zheng J."/>
            <person name="Quevedo R.M."/>
            <person name="Li J."/>
            <person name="Roos S."/>
            <person name="Gaenzle M.G."/>
            <person name="Walter J."/>
        </authorList>
    </citation>
    <scope>NUCLEOTIDE SEQUENCE [LARGE SCALE GENOMIC DNA]</scope>
    <source>
        <strain evidence="2 4">Lr3000</strain>
        <strain evidence="1 3">RRLNB_1_1</strain>
    </source>
</reference>
<sequence length="99" mass="11072">MISYKDCTPDELDYTIGKGGNLTITVNDKKIVLTFSDVPAENSDYMDVKILSEPKHIMASIVIDAYQKDKADDPETEKMVKEKLANCINTAVKNRFGLI</sequence>